<protein>
    <submittedName>
        <fullName evidence="1">Uncharacterized protein</fullName>
    </submittedName>
</protein>
<organism evidence="1 2">
    <name type="scientific">Glomus cerebriforme</name>
    <dbReference type="NCBI Taxonomy" id="658196"/>
    <lineage>
        <taxon>Eukaryota</taxon>
        <taxon>Fungi</taxon>
        <taxon>Fungi incertae sedis</taxon>
        <taxon>Mucoromycota</taxon>
        <taxon>Glomeromycotina</taxon>
        <taxon>Glomeromycetes</taxon>
        <taxon>Glomerales</taxon>
        <taxon>Glomeraceae</taxon>
        <taxon>Glomus</taxon>
    </lineage>
</organism>
<dbReference type="EMBL" id="QKYT01000274">
    <property type="protein sequence ID" value="RIA88224.1"/>
    <property type="molecule type" value="Genomic_DNA"/>
</dbReference>
<accession>A0A397SZJ9</accession>
<evidence type="ECO:0000313" key="1">
    <source>
        <dbReference type="EMBL" id="RIA88224.1"/>
    </source>
</evidence>
<dbReference type="AlphaFoldDB" id="A0A397SZJ9"/>
<keyword evidence="2" id="KW-1185">Reference proteome</keyword>
<name>A0A397SZJ9_9GLOM</name>
<evidence type="ECO:0000313" key="2">
    <source>
        <dbReference type="Proteomes" id="UP000265703"/>
    </source>
</evidence>
<dbReference type="Proteomes" id="UP000265703">
    <property type="component" value="Unassembled WGS sequence"/>
</dbReference>
<gene>
    <name evidence="1" type="ORF">C1645_775551</name>
</gene>
<reference evidence="1 2" key="1">
    <citation type="submission" date="2018-06" db="EMBL/GenBank/DDBJ databases">
        <title>Comparative genomics reveals the genomic features of Rhizophagus irregularis, R. cerebriforme, R. diaphanum and Gigaspora rosea, and their symbiotic lifestyle signature.</title>
        <authorList>
            <person name="Morin E."/>
            <person name="San Clemente H."/>
            <person name="Chen E.C.H."/>
            <person name="De La Providencia I."/>
            <person name="Hainaut M."/>
            <person name="Kuo A."/>
            <person name="Kohler A."/>
            <person name="Murat C."/>
            <person name="Tang N."/>
            <person name="Roy S."/>
            <person name="Loubradou J."/>
            <person name="Henrissat B."/>
            <person name="Grigoriev I.V."/>
            <person name="Corradi N."/>
            <person name="Roux C."/>
            <person name="Martin F.M."/>
        </authorList>
    </citation>
    <scope>NUCLEOTIDE SEQUENCE [LARGE SCALE GENOMIC DNA]</scope>
    <source>
        <strain evidence="1 2">DAOM 227022</strain>
    </source>
</reference>
<proteinExistence type="predicted"/>
<comment type="caution">
    <text evidence="1">The sequence shown here is derived from an EMBL/GenBank/DDBJ whole genome shotgun (WGS) entry which is preliminary data.</text>
</comment>
<sequence length="55" mass="6652">MTEKKFFSVSLLQYPGRFCLLSRSIRIYYKFNSPRNFLKTLFIENLVTKILQSRD</sequence>